<evidence type="ECO:0000313" key="5">
    <source>
        <dbReference type="EMBL" id="BAQ71085.1"/>
    </source>
</evidence>
<dbReference type="PROSITE" id="PS00894">
    <property type="entry name" value="HTH_DEOR_1"/>
    <property type="match status" value="1"/>
</dbReference>
<dbReference type="Pfam" id="PF00455">
    <property type="entry name" value="DeoRC"/>
    <property type="match status" value="1"/>
</dbReference>
<dbReference type="AlphaFoldDB" id="A0A0D6B895"/>
<sequence>MQPYERHAKILERLGHDRRVFTAQLARMFDVSHETVRRDLLEMEQSGSLTRVHGGAVAADREILPEPAFSERRVVHADKKAAIGALAATLIPPGSTVFIDAGTTTCAFARALARAGEMRIITNSIEIAQLAGPTRDCDTLLLGGRPHTDVPATYGEMTLSEIDRFLADYAVLSPVGLHADRGATDYALHEAEVARAMMRRSRDCIMLCHSEKIGTESRVSICRLDEIDHLVTDDAADRSLRLPRGEIHYAETRPDL</sequence>
<dbReference type="SMART" id="SM01134">
    <property type="entry name" value="DeoRC"/>
    <property type="match status" value="1"/>
</dbReference>
<dbReference type="SUPFAM" id="SSF100950">
    <property type="entry name" value="NagB/RpiA/CoA transferase-like"/>
    <property type="match status" value="1"/>
</dbReference>
<name>A0A0D6B895_RHOSU</name>
<dbReference type="InterPro" id="IPR018356">
    <property type="entry name" value="Tscrpt_reg_HTH_DeoR_CS"/>
</dbReference>
<keyword evidence="1" id="KW-0805">Transcription regulation</keyword>
<reference evidence="5 6" key="1">
    <citation type="submission" date="2015-02" db="EMBL/GenBank/DDBJ databases">
        <title>Genome sequene of Rhodovulum sulfidophilum DSM 2351.</title>
        <authorList>
            <person name="Nagao N."/>
        </authorList>
    </citation>
    <scope>NUCLEOTIDE SEQUENCE [LARGE SCALE GENOMIC DNA]</scope>
    <source>
        <strain evidence="5 6">DSM 2351</strain>
    </source>
</reference>
<dbReference type="InterPro" id="IPR037171">
    <property type="entry name" value="NagB/RpiA_transferase-like"/>
</dbReference>
<dbReference type="PROSITE" id="PS51000">
    <property type="entry name" value="HTH_DEOR_2"/>
    <property type="match status" value="1"/>
</dbReference>
<dbReference type="PRINTS" id="PR00037">
    <property type="entry name" value="HTHLACR"/>
</dbReference>
<dbReference type="InterPro" id="IPR036388">
    <property type="entry name" value="WH-like_DNA-bd_sf"/>
</dbReference>
<proteinExistence type="predicted"/>
<evidence type="ECO:0000256" key="3">
    <source>
        <dbReference type="ARBA" id="ARBA00023163"/>
    </source>
</evidence>
<protein>
    <submittedName>
        <fullName evidence="5">DeoR family transcriptional regulator</fullName>
    </submittedName>
</protein>
<keyword evidence="2" id="KW-0238">DNA-binding</keyword>
<dbReference type="InterPro" id="IPR001034">
    <property type="entry name" value="DeoR_HTH"/>
</dbReference>
<dbReference type="GO" id="GO:0003700">
    <property type="term" value="F:DNA-binding transcription factor activity"/>
    <property type="evidence" value="ECO:0007669"/>
    <property type="project" value="InterPro"/>
</dbReference>
<keyword evidence="3" id="KW-0804">Transcription</keyword>
<evidence type="ECO:0000256" key="2">
    <source>
        <dbReference type="ARBA" id="ARBA00023125"/>
    </source>
</evidence>
<feature type="domain" description="HTH deoR-type" evidence="4">
    <location>
        <begin position="3"/>
        <end position="58"/>
    </location>
</feature>
<dbReference type="PANTHER" id="PTHR30363">
    <property type="entry name" value="HTH-TYPE TRANSCRIPTIONAL REGULATOR SRLR-RELATED"/>
    <property type="match status" value="1"/>
</dbReference>
<dbReference type="InterPro" id="IPR014036">
    <property type="entry name" value="DeoR-like_C"/>
</dbReference>
<organism evidence="5 6">
    <name type="scientific">Rhodovulum sulfidophilum</name>
    <name type="common">Rhodobacter sulfidophilus</name>
    <dbReference type="NCBI Taxonomy" id="35806"/>
    <lineage>
        <taxon>Bacteria</taxon>
        <taxon>Pseudomonadati</taxon>
        <taxon>Pseudomonadota</taxon>
        <taxon>Alphaproteobacteria</taxon>
        <taxon>Rhodobacterales</taxon>
        <taxon>Paracoccaceae</taxon>
        <taxon>Rhodovulum</taxon>
    </lineage>
</organism>
<dbReference type="KEGG" id="rsu:NHU_03961"/>
<evidence type="ECO:0000256" key="1">
    <source>
        <dbReference type="ARBA" id="ARBA00023015"/>
    </source>
</evidence>
<evidence type="ECO:0000259" key="4">
    <source>
        <dbReference type="PROSITE" id="PS51000"/>
    </source>
</evidence>
<dbReference type="PANTHER" id="PTHR30363:SF44">
    <property type="entry name" value="AGA OPERON TRANSCRIPTIONAL REPRESSOR-RELATED"/>
    <property type="match status" value="1"/>
</dbReference>
<dbReference type="PATRIC" id="fig|35806.4.peg.4063"/>
<dbReference type="Pfam" id="PF08220">
    <property type="entry name" value="HTH_DeoR"/>
    <property type="match status" value="1"/>
</dbReference>
<dbReference type="SMART" id="SM00420">
    <property type="entry name" value="HTH_DEOR"/>
    <property type="match status" value="1"/>
</dbReference>
<dbReference type="GO" id="GO:0003677">
    <property type="term" value="F:DNA binding"/>
    <property type="evidence" value="ECO:0007669"/>
    <property type="project" value="UniProtKB-KW"/>
</dbReference>
<dbReference type="Gene3D" id="1.10.10.10">
    <property type="entry name" value="Winged helix-like DNA-binding domain superfamily/Winged helix DNA-binding domain"/>
    <property type="match status" value="1"/>
</dbReference>
<dbReference type="InterPro" id="IPR036390">
    <property type="entry name" value="WH_DNA-bd_sf"/>
</dbReference>
<accession>A0A0D6B895</accession>
<dbReference type="EMBL" id="AP014800">
    <property type="protein sequence ID" value="BAQ71085.1"/>
    <property type="molecule type" value="Genomic_DNA"/>
</dbReference>
<evidence type="ECO:0000313" key="6">
    <source>
        <dbReference type="Proteomes" id="UP000064912"/>
    </source>
</evidence>
<dbReference type="eggNOG" id="COG1349">
    <property type="taxonomic scope" value="Bacteria"/>
</dbReference>
<gene>
    <name evidence="5" type="ORF">NHU_03961</name>
</gene>
<dbReference type="Proteomes" id="UP000064912">
    <property type="component" value="Chromosome"/>
</dbReference>
<dbReference type="SUPFAM" id="SSF46785">
    <property type="entry name" value="Winged helix' DNA-binding domain"/>
    <property type="match status" value="1"/>
</dbReference>
<dbReference type="InterPro" id="IPR050313">
    <property type="entry name" value="Carb_Metab_HTH_regulators"/>
</dbReference>